<dbReference type="RefSeq" id="WP_342696309.1">
    <property type="nucleotide sequence ID" value="NZ_JBCGDO010000014.1"/>
</dbReference>
<dbReference type="EMBL" id="JBCGDO010000014">
    <property type="protein sequence ID" value="MEM0543108.1"/>
    <property type="molecule type" value="Genomic_DNA"/>
</dbReference>
<dbReference type="PROSITE" id="PS51257">
    <property type="entry name" value="PROKAR_LIPOPROTEIN"/>
    <property type="match status" value="1"/>
</dbReference>
<protein>
    <recommendedName>
        <fullName evidence="3">Lipoprotein</fullName>
    </recommendedName>
</protein>
<proteinExistence type="predicted"/>
<name>A0ABU9NAW6_9FLAO</name>
<gene>
    <name evidence="1" type="ORF">WFZ85_10820</name>
</gene>
<evidence type="ECO:0000313" key="2">
    <source>
        <dbReference type="Proteomes" id="UP001460072"/>
    </source>
</evidence>
<accession>A0ABU9NAW6</accession>
<reference evidence="1 2" key="1">
    <citation type="submission" date="2024-03" db="EMBL/GenBank/DDBJ databases">
        <title>Two novel species of the genus Flavobacterium exhibiting potentially degradation of complex polysaccharides.</title>
        <authorList>
            <person name="Lian X."/>
        </authorList>
    </citation>
    <scope>NUCLEOTIDE SEQUENCE [LARGE SCALE GENOMIC DNA]</scope>
    <source>
        <strain evidence="2">j3</strain>
    </source>
</reference>
<comment type="caution">
    <text evidence="1">The sequence shown here is derived from an EMBL/GenBank/DDBJ whole genome shotgun (WGS) entry which is preliminary data.</text>
</comment>
<evidence type="ECO:0008006" key="3">
    <source>
        <dbReference type="Google" id="ProtNLM"/>
    </source>
</evidence>
<dbReference type="Proteomes" id="UP001460072">
    <property type="component" value="Unassembled WGS sequence"/>
</dbReference>
<organism evidence="1 2">
    <name type="scientific">Flavobacterium aureirubrum</name>
    <dbReference type="NCBI Taxonomy" id="3133147"/>
    <lineage>
        <taxon>Bacteria</taxon>
        <taxon>Pseudomonadati</taxon>
        <taxon>Bacteroidota</taxon>
        <taxon>Flavobacteriia</taxon>
        <taxon>Flavobacteriales</taxon>
        <taxon>Flavobacteriaceae</taxon>
        <taxon>Flavobacterium</taxon>
    </lineage>
</organism>
<evidence type="ECO:0000313" key="1">
    <source>
        <dbReference type="EMBL" id="MEM0543108.1"/>
    </source>
</evidence>
<sequence length="344" mass="40854">MKKILLLGLLSQFFFSCQKENKIENVERAFYYWKSNQYQMSQELDTLRRNSEVNKLYVKFFEVDYSDALGFFPISKTQLYFYNRQDSISIIPTVFLKNAVFLKASKGAIDTLADNINFLINKYSKERFEQAKKPIEFQMDCDWTMKTKDNYFYFLKKLKEISKKEISCTLRLYPYKYPDKMGVPPVDKVMLMCYNLINPLENENKNSILDLAELESYLKSVPKYPKHIDIALPIYSWMQVYQNKRFSNVIYANNKGMKKILKQDKPLWYSVTKDTVVNDIYLRIGDKIKFEEINAEKIKSAIKLLKSNIDFDDNTTISLFHLDEEQLKNYSNEEITSFFTDFSK</sequence>
<keyword evidence="2" id="KW-1185">Reference proteome</keyword>